<keyword evidence="3" id="KW-1185">Reference proteome</keyword>
<proteinExistence type="predicted"/>
<evidence type="ECO:0000313" key="3">
    <source>
        <dbReference type="Proteomes" id="UP000799441"/>
    </source>
</evidence>
<comment type="caution">
    <text evidence="2">The sequence shown here is derived from an EMBL/GenBank/DDBJ whole genome shotgun (WGS) entry which is preliminary data.</text>
</comment>
<dbReference type="InterPro" id="IPR001810">
    <property type="entry name" value="F-box_dom"/>
</dbReference>
<dbReference type="SUPFAM" id="SSF81383">
    <property type="entry name" value="F-box domain"/>
    <property type="match status" value="1"/>
</dbReference>
<sequence length="422" mass="48290">METLPEEIISDIAAYTTATTVLSLSLTSRRIRSACLDAVVLRKVVQISQEDVWHTDSFDLEQLGSKAENNPDVWLRYAIADERAGVLSSRECPLELPERFMRYLPDLMILKHPFMYHACWKRFMRDGLNQSAAQLACLAIATLARKEEMPQLSKSLRMQEDEYLCNNTSRKSYIWALCSLILYLRSSLRMRYAVWPFLNAQVIPYIEPPTALEVLSHVKDLSSSLPIPFSDASRLANDQPSKHTGNEEWDRWFVTSSTKMASHDYLCDGEWNGYYTNPVGEQAVGGRWTDPPMTGIKLTPTFDVPVGFTTTCPLTGVPLQPLTPRAQHAMQQGKLRLRAEGGVDGVETFDLTAEVHRDEAEGEMRFYARKQYRNTNLGWDWDCRLTPFGIHGFWGEWNPSSGGLHRKGMIWLWKTQWTARRE</sequence>
<dbReference type="Pfam" id="PF12937">
    <property type="entry name" value="F-box-like"/>
    <property type="match status" value="1"/>
</dbReference>
<organism evidence="2 3">
    <name type="scientific">Polychaeton citri CBS 116435</name>
    <dbReference type="NCBI Taxonomy" id="1314669"/>
    <lineage>
        <taxon>Eukaryota</taxon>
        <taxon>Fungi</taxon>
        <taxon>Dikarya</taxon>
        <taxon>Ascomycota</taxon>
        <taxon>Pezizomycotina</taxon>
        <taxon>Dothideomycetes</taxon>
        <taxon>Dothideomycetidae</taxon>
        <taxon>Capnodiales</taxon>
        <taxon>Capnodiaceae</taxon>
        <taxon>Polychaeton</taxon>
    </lineage>
</organism>
<evidence type="ECO:0000313" key="2">
    <source>
        <dbReference type="EMBL" id="KAF2717587.1"/>
    </source>
</evidence>
<evidence type="ECO:0000259" key="1">
    <source>
        <dbReference type="PROSITE" id="PS50181"/>
    </source>
</evidence>
<dbReference type="PROSITE" id="PS50181">
    <property type="entry name" value="FBOX"/>
    <property type="match status" value="1"/>
</dbReference>
<dbReference type="OrthoDB" id="5139943at2759"/>
<accession>A0A9P4PZ21</accession>
<dbReference type="AlphaFoldDB" id="A0A9P4PZ21"/>
<feature type="domain" description="F-box" evidence="1">
    <location>
        <begin position="1"/>
        <end position="44"/>
    </location>
</feature>
<protein>
    <recommendedName>
        <fullName evidence="1">F-box domain-containing protein</fullName>
    </recommendedName>
</protein>
<dbReference type="EMBL" id="MU003841">
    <property type="protein sequence ID" value="KAF2717587.1"/>
    <property type="molecule type" value="Genomic_DNA"/>
</dbReference>
<dbReference type="InterPro" id="IPR036047">
    <property type="entry name" value="F-box-like_dom_sf"/>
</dbReference>
<dbReference type="Proteomes" id="UP000799441">
    <property type="component" value="Unassembled WGS sequence"/>
</dbReference>
<name>A0A9P4PZ21_9PEZI</name>
<reference evidence="2" key="1">
    <citation type="journal article" date="2020" name="Stud. Mycol.">
        <title>101 Dothideomycetes genomes: a test case for predicting lifestyles and emergence of pathogens.</title>
        <authorList>
            <person name="Haridas S."/>
            <person name="Albert R."/>
            <person name="Binder M."/>
            <person name="Bloem J."/>
            <person name="Labutti K."/>
            <person name="Salamov A."/>
            <person name="Andreopoulos B."/>
            <person name="Baker S."/>
            <person name="Barry K."/>
            <person name="Bills G."/>
            <person name="Bluhm B."/>
            <person name="Cannon C."/>
            <person name="Castanera R."/>
            <person name="Culley D."/>
            <person name="Daum C."/>
            <person name="Ezra D."/>
            <person name="Gonzalez J."/>
            <person name="Henrissat B."/>
            <person name="Kuo A."/>
            <person name="Liang C."/>
            <person name="Lipzen A."/>
            <person name="Lutzoni F."/>
            <person name="Magnuson J."/>
            <person name="Mondo S."/>
            <person name="Nolan M."/>
            <person name="Ohm R."/>
            <person name="Pangilinan J."/>
            <person name="Park H.-J."/>
            <person name="Ramirez L."/>
            <person name="Alfaro M."/>
            <person name="Sun H."/>
            <person name="Tritt A."/>
            <person name="Yoshinaga Y."/>
            <person name="Zwiers L.-H."/>
            <person name="Turgeon B."/>
            <person name="Goodwin S."/>
            <person name="Spatafora J."/>
            <person name="Crous P."/>
            <person name="Grigoriev I."/>
        </authorList>
    </citation>
    <scope>NUCLEOTIDE SEQUENCE</scope>
    <source>
        <strain evidence="2">CBS 116435</strain>
    </source>
</reference>
<gene>
    <name evidence="2" type="ORF">K431DRAFT_288462</name>
</gene>